<name>A0A803QFT2_CANSA</name>
<organism evidence="1 2">
    <name type="scientific">Cannabis sativa</name>
    <name type="common">Hemp</name>
    <name type="synonym">Marijuana</name>
    <dbReference type="NCBI Taxonomy" id="3483"/>
    <lineage>
        <taxon>Eukaryota</taxon>
        <taxon>Viridiplantae</taxon>
        <taxon>Streptophyta</taxon>
        <taxon>Embryophyta</taxon>
        <taxon>Tracheophyta</taxon>
        <taxon>Spermatophyta</taxon>
        <taxon>Magnoliopsida</taxon>
        <taxon>eudicotyledons</taxon>
        <taxon>Gunneridae</taxon>
        <taxon>Pentapetalae</taxon>
        <taxon>rosids</taxon>
        <taxon>fabids</taxon>
        <taxon>Rosales</taxon>
        <taxon>Cannabaceae</taxon>
        <taxon>Cannabis</taxon>
    </lineage>
</organism>
<accession>A0A803QFT2</accession>
<dbReference type="AlphaFoldDB" id="A0A803QFT2"/>
<protein>
    <submittedName>
        <fullName evidence="1">Uncharacterized protein</fullName>
    </submittedName>
</protein>
<reference evidence="1" key="2">
    <citation type="submission" date="2021-03" db="UniProtKB">
        <authorList>
            <consortium name="EnsemblPlants"/>
        </authorList>
    </citation>
    <scope>IDENTIFICATION</scope>
</reference>
<dbReference type="EMBL" id="UZAU01000723">
    <property type="status" value="NOT_ANNOTATED_CDS"/>
    <property type="molecule type" value="Genomic_DNA"/>
</dbReference>
<dbReference type="EnsemblPlants" id="evm.model.09.329">
    <property type="protein sequence ID" value="cds.evm.model.09.329"/>
    <property type="gene ID" value="evm.TU.09.329"/>
</dbReference>
<evidence type="ECO:0000313" key="2">
    <source>
        <dbReference type="Proteomes" id="UP000596661"/>
    </source>
</evidence>
<sequence length="173" mass="19095">MFLQATVTGGGLEIFTDVKCHLVLGAGVVVAAFSMSGHQSLQWNDTCEWPTACEWLDACEWPNACEWCAPCEWSCTCKGPTACALNFQIMAPPRAFKPRLLQDPTVKFKAKFFKSKITSIGLCVRPLIMLCDIKQGNSFVCRFVQLDEKSCYPPNCFNEDVECSTSDSSKVGA</sequence>
<dbReference type="Proteomes" id="UP000596661">
    <property type="component" value="Chromosome 9"/>
</dbReference>
<proteinExistence type="predicted"/>
<evidence type="ECO:0000313" key="1">
    <source>
        <dbReference type="EnsemblPlants" id="cds.evm.model.09.329"/>
    </source>
</evidence>
<reference evidence="1" key="1">
    <citation type="submission" date="2018-11" db="EMBL/GenBank/DDBJ databases">
        <authorList>
            <person name="Grassa J C."/>
        </authorList>
    </citation>
    <scope>NUCLEOTIDE SEQUENCE [LARGE SCALE GENOMIC DNA]</scope>
</reference>
<dbReference type="Gramene" id="evm.model.09.329">
    <property type="protein sequence ID" value="cds.evm.model.09.329"/>
    <property type="gene ID" value="evm.TU.09.329"/>
</dbReference>
<keyword evidence="2" id="KW-1185">Reference proteome</keyword>